<dbReference type="PANTHER" id="PTHR38787">
    <property type="entry name" value="REGULATORY P DOMAIN-CONTAINING PROTEIN"/>
    <property type="match status" value="1"/>
</dbReference>
<dbReference type="Proteomes" id="UP000237481">
    <property type="component" value="Unassembled WGS sequence"/>
</dbReference>
<keyword evidence="1" id="KW-0732">Signal</keyword>
<protein>
    <recommendedName>
        <fullName evidence="4">Regulatory P domain-containing protein</fullName>
    </recommendedName>
</protein>
<dbReference type="AlphaFoldDB" id="A0A2S4KZE9"/>
<feature type="chain" id="PRO_5015391772" description="Regulatory P domain-containing protein" evidence="1">
    <location>
        <begin position="20"/>
        <end position="468"/>
    </location>
</feature>
<gene>
    <name evidence="2" type="ORF">TPAR_04267</name>
</gene>
<dbReference type="NCBIfam" id="TIGR04312">
    <property type="entry name" value="choice_anch_B"/>
    <property type="match status" value="1"/>
</dbReference>
<keyword evidence="3" id="KW-1185">Reference proteome</keyword>
<dbReference type="STRING" id="94208.A0A2S4KZE9"/>
<evidence type="ECO:0000313" key="3">
    <source>
        <dbReference type="Proteomes" id="UP000237481"/>
    </source>
</evidence>
<feature type="signal peptide" evidence="1">
    <location>
        <begin position="1"/>
        <end position="19"/>
    </location>
</feature>
<dbReference type="InterPro" id="IPR013211">
    <property type="entry name" value="LVIVD"/>
</dbReference>
<accession>A0A2S4KZE9</accession>
<evidence type="ECO:0008006" key="4">
    <source>
        <dbReference type="Google" id="ProtNLM"/>
    </source>
</evidence>
<reference evidence="2 3" key="1">
    <citation type="submission" date="2018-01" db="EMBL/GenBank/DDBJ databases">
        <title>Harnessing the power of phylogenomics to disentangle the directionality and signatures of interkingdom host jumping in the parasitic fungal genus Tolypocladium.</title>
        <authorList>
            <person name="Quandt C.A."/>
            <person name="Patterson W."/>
            <person name="Spatafora J.W."/>
        </authorList>
    </citation>
    <scope>NUCLEOTIDE SEQUENCE [LARGE SCALE GENOMIC DNA]</scope>
    <source>
        <strain evidence="2 3">NRBC 100945</strain>
    </source>
</reference>
<dbReference type="OrthoDB" id="2099887at2759"/>
<dbReference type="Pfam" id="PF08309">
    <property type="entry name" value="LVIVD"/>
    <property type="match status" value="1"/>
</dbReference>
<dbReference type="GO" id="GO:0005576">
    <property type="term" value="C:extracellular region"/>
    <property type="evidence" value="ECO:0007669"/>
    <property type="project" value="TreeGrafter"/>
</dbReference>
<dbReference type="InterPro" id="IPR027589">
    <property type="entry name" value="Choice_anch_B"/>
</dbReference>
<dbReference type="PANTHER" id="PTHR38787:SF1">
    <property type="entry name" value="REGULATORY P DOMAIN-CONTAINING PROTEIN"/>
    <property type="match status" value="1"/>
</dbReference>
<comment type="caution">
    <text evidence="2">The sequence shown here is derived from an EMBL/GenBank/DDBJ whole genome shotgun (WGS) entry which is preliminary data.</text>
</comment>
<sequence>MKAPTAYLLLAALAGTALTMPNKAARAKAVFGPADLRASSAPNAVSMEALKQMKLDQRAQDKRAGLFAEDRYTLQAATTCNSGTAGEYSCNNVDLKGFLRHQDLQSVSREGNDVWGWTSPDGREFGLVGQADGTAFVEVHKDGSLQYVGRLPTQTEASGWRDIKVIKNHAYIGSEAPNHGLQIFDLTKLLRVDPKNPPSFSTSSDLSAHFRGFGSSHNIVANEETDTIFAVGTAIDRGCRGGLWMIDVSNPSRPRDSGCFSEDGYVHDAQCVIYRGPQQDYQGRELCYLYDESALTLVDITNRASPRQLSRTAYIGATYTHQGWLATNDQRYLLLDDEMDELEGTGPAADGHTTTYIVDVSDVGNPVFRGVYKSPVKSIDHNQYIIDGISYQSNYGSGLRMVNVSSIVDDDSGAQFREIGFFDVHPEDDAQGGVVTINGAWSVYPYFNSGYLLVNSIERGIYSVKFSG</sequence>
<dbReference type="EMBL" id="PKSG01000434">
    <property type="protein sequence ID" value="POR35554.1"/>
    <property type="molecule type" value="Genomic_DNA"/>
</dbReference>
<proteinExistence type="predicted"/>
<evidence type="ECO:0000313" key="2">
    <source>
        <dbReference type="EMBL" id="POR35554.1"/>
    </source>
</evidence>
<organism evidence="2 3">
    <name type="scientific">Tolypocladium paradoxum</name>
    <dbReference type="NCBI Taxonomy" id="94208"/>
    <lineage>
        <taxon>Eukaryota</taxon>
        <taxon>Fungi</taxon>
        <taxon>Dikarya</taxon>
        <taxon>Ascomycota</taxon>
        <taxon>Pezizomycotina</taxon>
        <taxon>Sordariomycetes</taxon>
        <taxon>Hypocreomycetidae</taxon>
        <taxon>Hypocreales</taxon>
        <taxon>Ophiocordycipitaceae</taxon>
        <taxon>Tolypocladium</taxon>
    </lineage>
</organism>
<name>A0A2S4KZE9_9HYPO</name>
<evidence type="ECO:0000256" key="1">
    <source>
        <dbReference type="SAM" id="SignalP"/>
    </source>
</evidence>